<accession>A0A6U3QGZ5</accession>
<evidence type="ECO:0000256" key="2">
    <source>
        <dbReference type="ARBA" id="ARBA00022448"/>
    </source>
</evidence>
<keyword evidence="3" id="KW-0479">Metal-binding</keyword>
<evidence type="ECO:0000256" key="1">
    <source>
        <dbReference type="ARBA" id="ARBA00005941"/>
    </source>
</evidence>
<dbReference type="InterPro" id="IPR002742">
    <property type="entry name" value="Desulfoferrodoxin_Fe-bd_dom"/>
</dbReference>
<evidence type="ECO:0000313" key="10">
    <source>
        <dbReference type="EMBL" id="CAE4662339.1"/>
    </source>
</evidence>
<dbReference type="SUPFAM" id="SSF49367">
    <property type="entry name" value="Superoxide reductase-like"/>
    <property type="match status" value="1"/>
</dbReference>
<dbReference type="PANTHER" id="PTHR36541">
    <property type="entry name" value="SUPEROXIDE REDUCTASE-RELATED"/>
    <property type="match status" value="1"/>
</dbReference>
<dbReference type="Pfam" id="PF01880">
    <property type="entry name" value="Desulfoferrodox"/>
    <property type="match status" value="1"/>
</dbReference>
<name>A0A6U3QGZ5_9STRA</name>
<keyword evidence="6" id="KW-0732">Signal</keyword>
<keyword evidence="4" id="KW-0249">Electron transport</keyword>
<sequence length="192" mass="20569">MQSRLSFLILALVGLSSAFAPGSFNVASQTKSSALFGIANDNEMSRRAAMITSAVLAAGGTVMANPSAAGAYTPPLFKQVEAIENANYIGQIGQKVYEPNTNGAPEKHLPQVKVDGNDVAVSVPHVMTEEHYIQFMWLKDVATNEVVLVKALPPTDPSPPTFKAKVPSGVELRPYLFCNLHGLWKGEPFKVA</sequence>
<evidence type="ECO:0000313" key="8">
    <source>
        <dbReference type="EMBL" id="CAD9321166.1"/>
    </source>
</evidence>
<evidence type="ECO:0000256" key="3">
    <source>
        <dbReference type="ARBA" id="ARBA00022723"/>
    </source>
</evidence>
<feature type="domain" description="Desulfoferrodoxin ferrous iron-binding" evidence="7">
    <location>
        <begin position="104"/>
        <end position="186"/>
    </location>
</feature>
<evidence type="ECO:0000256" key="5">
    <source>
        <dbReference type="ARBA" id="ARBA00023004"/>
    </source>
</evidence>
<dbReference type="AlphaFoldDB" id="A0A6U3QGZ5"/>
<feature type="signal peptide" evidence="6">
    <location>
        <begin position="1"/>
        <end position="18"/>
    </location>
</feature>
<dbReference type="EMBL" id="HBNS01057761">
    <property type="protein sequence ID" value="CAE4662339.1"/>
    <property type="molecule type" value="Transcribed_RNA"/>
</dbReference>
<organism evidence="8">
    <name type="scientific">Ditylum brightwellii</name>
    <dbReference type="NCBI Taxonomy" id="49249"/>
    <lineage>
        <taxon>Eukaryota</taxon>
        <taxon>Sar</taxon>
        <taxon>Stramenopiles</taxon>
        <taxon>Ochrophyta</taxon>
        <taxon>Bacillariophyta</taxon>
        <taxon>Mediophyceae</taxon>
        <taxon>Lithodesmiophycidae</taxon>
        <taxon>Lithodesmiales</taxon>
        <taxon>Lithodesmiaceae</taxon>
        <taxon>Ditylum</taxon>
    </lineage>
</organism>
<comment type="similarity">
    <text evidence="1">Belongs to the desulfoferrodoxin family.</text>
</comment>
<dbReference type="Gene3D" id="2.60.40.730">
    <property type="entry name" value="SOR catalytic domain"/>
    <property type="match status" value="1"/>
</dbReference>
<evidence type="ECO:0000256" key="4">
    <source>
        <dbReference type="ARBA" id="ARBA00022982"/>
    </source>
</evidence>
<dbReference type="EMBL" id="HBGN01009910">
    <property type="protein sequence ID" value="CAD9321166.1"/>
    <property type="molecule type" value="Transcribed_RNA"/>
</dbReference>
<dbReference type="PANTHER" id="PTHR36541:SF1">
    <property type="entry name" value="SUPEROXIDE REDUCTASE-RELATED"/>
    <property type="match status" value="1"/>
</dbReference>
<keyword evidence="2" id="KW-0813">Transport</keyword>
<dbReference type="EMBL" id="HBGN01009911">
    <property type="protein sequence ID" value="CAD9321168.1"/>
    <property type="molecule type" value="Transcribed_RNA"/>
</dbReference>
<dbReference type="GO" id="GO:0005506">
    <property type="term" value="F:iron ion binding"/>
    <property type="evidence" value="ECO:0007669"/>
    <property type="project" value="InterPro"/>
</dbReference>
<evidence type="ECO:0000259" key="7">
    <source>
        <dbReference type="Pfam" id="PF01880"/>
    </source>
</evidence>
<dbReference type="GO" id="GO:0016491">
    <property type="term" value="F:oxidoreductase activity"/>
    <property type="evidence" value="ECO:0007669"/>
    <property type="project" value="InterPro"/>
</dbReference>
<gene>
    <name evidence="10" type="ORF">DBRI00130_LOCUS41552</name>
    <name evidence="8" type="ORF">DBRI1063_LOCUS6350</name>
    <name evidence="9" type="ORF">DBRI1063_LOCUS6351</name>
</gene>
<dbReference type="InterPro" id="IPR036073">
    <property type="entry name" value="Desulfoferrodoxin_Fe-bd_dom_sf"/>
</dbReference>
<dbReference type="InterPro" id="IPR051233">
    <property type="entry name" value="Desulfoferrodoxin_SOR"/>
</dbReference>
<feature type="chain" id="PRO_5035677018" description="Desulfoferrodoxin ferrous iron-binding domain-containing protein" evidence="6">
    <location>
        <begin position="19"/>
        <end position="192"/>
    </location>
</feature>
<reference evidence="8" key="1">
    <citation type="submission" date="2021-01" db="EMBL/GenBank/DDBJ databases">
        <authorList>
            <person name="Corre E."/>
            <person name="Pelletier E."/>
            <person name="Niang G."/>
            <person name="Scheremetjew M."/>
            <person name="Finn R."/>
            <person name="Kale V."/>
            <person name="Holt S."/>
            <person name="Cochrane G."/>
            <person name="Meng A."/>
            <person name="Brown T."/>
            <person name="Cohen L."/>
        </authorList>
    </citation>
    <scope>NUCLEOTIDE SEQUENCE</scope>
    <source>
        <strain evidence="10">GSO104</strain>
        <strain evidence="8">Pop2</strain>
    </source>
</reference>
<evidence type="ECO:0000313" key="9">
    <source>
        <dbReference type="EMBL" id="CAD9321168.1"/>
    </source>
</evidence>
<keyword evidence="5" id="KW-0408">Iron</keyword>
<protein>
    <recommendedName>
        <fullName evidence="7">Desulfoferrodoxin ferrous iron-binding domain-containing protein</fullName>
    </recommendedName>
</protein>
<evidence type="ECO:0000256" key="6">
    <source>
        <dbReference type="SAM" id="SignalP"/>
    </source>
</evidence>
<proteinExistence type="inferred from homology"/>